<evidence type="ECO:0000313" key="4">
    <source>
        <dbReference type="EMBL" id="RDB22676.1"/>
    </source>
</evidence>
<dbReference type="InterPro" id="IPR056136">
    <property type="entry name" value="DUF7719"/>
</dbReference>
<feature type="transmembrane region" description="Helical" evidence="2">
    <location>
        <begin position="67"/>
        <end position="88"/>
    </location>
</feature>
<keyword evidence="5" id="KW-1185">Reference proteome</keyword>
<feature type="transmembrane region" description="Helical" evidence="2">
    <location>
        <begin position="130"/>
        <end position="154"/>
    </location>
</feature>
<keyword evidence="2" id="KW-1133">Transmembrane helix</keyword>
<feature type="transmembrane region" description="Helical" evidence="2">
    <location>
        <begin position="100"/>
        <end position="118"/>
    </location>
</feature>
<dbReference type="OrthoDB" id="5597489at2759"/>
<dbReference type="InParanoid" id="A0A369JVA1"/>
<sequence length="198" mass="22320">MARNRKANSQKAEKDATSSSTEASEIPEDEQWRLVNESGILGKMASIPRANEEEVQEPELTPLGEEIFNSIILIIPMSFVLLLMEILIHFQYGKRPTFEAVLDRMVPGVPILSISIFYTTRYKSLHTMQAFLFVLAVFAGSRLIYLMNLGSWLVNMRQCPPLATMWVYATLQLNLAPAVVSLGVVGAYVWWRGLDIIL</sequence>
<evidence type="ECO:0000256" key="1">
    <source>
        <dbReference type="SAM" id="MobiDB-lite"/>
    </source>
</evidence>
<proteinExistence type="predicted"/>
<keyword evidence="2" id="KW-0812">Transmembrane</keyword>
<feature type="transmembrane region" description="Helical" evidence="2">
    <location>
        <begin position="166"/>
        <end position="191"/>
    </location>
</feature>
<evidence type="ECO:0000259" key="3">
    <source>
        <dbReference type="Pfam" id="PF24841"/>
    </source>
</evidence>
<dbReference type="AlphaFoldDB" id="A0A369JVA1"/>
<reference evidence="4" key="1">
    <citation type="submission" date="2018-04" db="EMBL/GenBank/DDBJ databases">
        <title>Whole genome sequencing of Hypsizygus marmoreus.</title>
        <authorList>
            <person name="Choi I.-G."/>
            <person name="Min B."/>
            <person name="Kim J.-G."/>
            <person name="Kim S."/>
            <person name="Oh Y.-L."/>
            <person name="Kong W.-S."/>
            <person name="Park H."/>
            <person name="Jeong J."/>
            <person name="Song E.-S."/>
        </authorList>
    </citation>
    <scope>NUCLEOTIDE SEQUENCE [LARGE SCALE GENOMIC DNA]</scope>
    <source>
        <strain evidence="4">51987-8</strain>
    </source>
</reference>
<organism evidence="4 5">
    <name type="scientific">Hypsizygus marmoreus</name>
    <name type="common">White beech mushroom</name>
    <name type="synonym">Agaricus marmoreus</name>
    <dbReference type="NCBI Taxonomy" id="39966"/>
    <lineage>
        <taxon>Eukaryota</taxon>
        <taxon>Fungi</taxon>
        <taxon>Dikarya</taxon>
        <taxon>Basidiomycota</taxon>
        <taxon>Agaricomycotina</taxon>
        <taxon>Agaricomycetes</taxon>
        <taxon>Agaricomycetidae</taxon>
        <taxon>Agaricales</taxon>
        <taxon>Tricholomatineae</taxon>
        <taxon>Lyophyllaceae</taxon>
        <taxon>Hypsizygus</taxon>
    </lineage>
</organism>
<keyword evidence="2" id="KW-0472">Membrane</keyword>
<dbReference type="PANTHER" id="PTHR37846:SF1">
    <property type="entry name" value="DEACETYLASE-LIKE PROTEIN"/>
    <property type="match status" value="1"/>
</dbReference>
<evidence type="ECO:0000313" key="5">
    <source>
        <dbReference type="Proteomes" id="UP000076154"/>
    </source>
</evidence>
<dbReference type="PANTHER" id="PTHR37846">
    <property type="entry name" value="YALI0B21296P"/>
    <property type="match status" value="1"/>
</dbReference>
<dbReference type="Proteomes" id="UP000076154">
    <property type="component" value="Unassembled WGS sequence"/>
</dbReference>
<dbReference type="STRING" id="39966.A0A369JVA1"/>
<protein>
    <recommendedName>
        <fullName evidence="3">DUF7719 domain-containing protein</fullName>
    </recommendedName>
</protein>
<accession>A0A369JVA1</accession>
<dbReference type="EMBL" id="LUEZ02000049">
    <property type="protein sequence ID" value="RDB22676.1"/>
    <property type="molecule type" value="Genomic_DNA"/>
</dbReference>
<name>A0A369JVA1_HYPMA</name>
<gene>
    <name evidence="4" type="ORF">Hypma_010291</name>
</gene>
<comment type="caution">
    <text evidence="4">The sequence shown here is derived from an EMBL/GenBank/DDBJ whole genome shotgun (WGS) entry which is preliminary data.</text>
</comment>
<evidence type="ECO:0000256" key="2">
    <source>
        <dbReference type="SAM" id="Phobius"/>
    </source>
</evidence>
<feature type="domain" description="DUF7719" evidence="3">
    <location>
        <begin position="128"/>
        <end position="196"/>
    </location>
</feature>
<feature type="region of interest" description="Disordered" evidence="1">
    <location>
        <begin position="1"/>
        <end position="31"/>
    </location>
</feature>
<dbReference type="Pfam" id="PF24841">
    <property type="entry name" value="DUF7719"/>
    <property type="match status" value="1"/>
</dbReference>